<keyword evidence="1" id="KW-0472">Membrane</keyword>
<organism evidence="2 3">
    <name type="scientific">Caldimonas brevitalea</name>
    <dbReference type="NCBI Taxonomy" id="413882"/>
    <lineage>
        <taxon>Bacteria</taxon>
        <taxon>Pseudomonadati</taxon>
        <taxon>Pseudomonadota</taxon>
        <taxon>Betaproteobacteria</taxon>
        <taxon>Burkholderiales</taxon>
        <taxon>Sphaerotilaceae</taxon>
        <taxon>Caldimonas</taxon>
    </lineage>
</organism>
<dbReference type="Pfam" id="PF12279">
    <property type="entry name" value="DUF3619"/>
    <property type="match status" value="1"/>
</dbReference>
<dbReference type="STRING" id="413882.AAW51_1801"/>
<dbReference type="PATRIC" id="fig|413882.6.peg.1895"/>
<dbReference type="InterPro" id="IPR022064">
    <property type="entry name" value="DUF3619"/>
</dbReference>
<reference evidence="2 3" key="1">
    <citation type="submission" date="2015-05" db="EMBL/GenBank/DDBJ databases">
        <authorList>
            <person name="Tang B."/>
            <person name="Yu Y."/>
        </authorList>
    </citation>
    <scope>NUCLEOTIDE SEQUENCE [LARGE SCALE GENOMIC DNA]</scope>
    <source>
        <strain evidence="2 3">DSM 7029</strain>
    </source>
</reference>
<evidence type="ECO:0000313" key="3">
    <source>
        <dbReference type="Proteomes" id="UP000035352"/>
    </source>
</evidence>
<dbReference type="KEGG" id="pbh:AAW51_1801"/>
<keyword evidence="1 2" id="KW-0812">Transmembrane</keyword>
<name>A0A0G3BGN7_9BURK</name>
<protein>
    <submittedName>
        <fullName evidence="2">Transmembrane protein</fullName>
    </submittedName>
</protein>
<proteinExistence type="predicted"/>
<keyword evidence="1" id="KW-1133">Transmembrane helix</keyword>
<dbReference type="AlphaFoldDB" id="A0A0G3BGN7"/>
<feature type="transmembrane region" description="Helical" evidence="1">
    <location>
        <begin position="88"/>
        <end position="108"/>
    </location>
</feature>
<dbReference type="Proteomes" id="UP000035352">
    <property type="component" value="Chromosome"/>
</dbReference>
<dbReference type="EMBL" id="CP011371">
    <property type="protein sequence ID" value="AKJ28492.1"/>
    <property type="molecule type" value="Genomic_DNA"/>
</dbReference>
<dbReference type="RefSeq" id="WP_047194348.1">
    <property type="nucleotide sequence ID" value="NZ_CP011371.1"/>
</dbReference>
<keyword evidence="3" id="KW-1185">Reference proteome</keyword>
<dbReference type="OrthoDB" id="8562153at2"/>
<evidence type="ECO:0000313" key="2">
    <source>
        <dbReference type="EMBL" id="AKJ28492.1"/>
    </source>
</evidence>
<gene>
    <name evidence="2" type="ORF">AAW51_1801</name>
</gene>
<accession>A0A0G3BGN7</accession>
<evidence type="ECO:0000256" key="1">
    <source>
        <dbReference type="SAM" id="Phobius"/>
    </source>
</evidence>
<sequence>MKSNTTALEDAELEALEARFAHRIGASLSLSAQDLPADVSERLRFAREQALARRKQQPATAAAQAPALVRVGHAAALGGPGKDAHKPWWWSIASLLPLVLLLAGLFLIEQLHDEQQAEEAADIDSALLADDLPPAAYTDPGFAEFLRDRQP</sequence>